<keyword evidence="4" id="KW-1185">Reference proteome</keyword>
<dbReference type="SUPFAM" id="SSF54637">
    <property type="entry name" value="Thioesterase/thiol ester dehydrase-isomerase"/>
    <property type="match status" value="1"/>
</dbReference>
<proteinExistence type="inferred from homology"/>
<dbReference type="EC" id="3.1.2.-" evidence="3"/>
<name>A0ABV8QPL0_9BACT</name>
<dbReference type="CDD" id="cd00586">
    <property type="entry name" value="4HBT"/>
    <property type="match status" value="1"/>
</dbReference>
<dbReference type="InterPro" id="IPR029069">
    <property type="entry name" value="HotDog_dom_sf"/>
</dbReference>
<protein>
    <submittedName>
        <fullName evidence="3">Acyl-CoA thioesterase</fullName>
        <ecNumber evidence="3">3.1.2.-</ecNumber>
    </submittedName>
</protein>
<reference evidence="4" key="1">
    <citation type="journal article" date="2019" name="Int. J. Syst. Evol. Microbiol.">
        <title>The Global Catalogue of Microorganisms (GCM) 10K type strain sequencing project: providing services to taxonomists for standard genome sequencing and annotation.</title>
        <authorList>
            <consortium name="The Broad Institute Genomics Platform"/>
            <consortium name="The Broad Institute Genome Sequencing Center for Infectious Disease"/>
            <person name="Wu L."/>
            <person name="Ma J."/>
        </authorList>
    </citation>
    <scope>NUCLEOTIDE SEQUENCE [LARGE SCALE GENOMIC DNA]</scope>
    <source>
        <strain evidence="4">CECT 8289</strain>
    </source>
</reference>
<keyword evidence="2 3" id="KW-0378">Hydrolase</keyword>
<dbReference type="EMBL" id="JBHSCZ010000001">
    <property type="protein sequence ID" value="MFC4262215.1"/>
    <property type="molecule type" value="Genomic_DNA"/>
</dbReference>
<accession>A0ABV8QPL0</accession>
<evidence type="ECO:0000256" key="1">
    <source>
        <dbReference type="ARBA" id="ARBA00005953"/>
    </source>
</evidence>
<evidence type="ECO:0000313" key="4">
    <source>
        <dbReference type="Proteomes" id="UP001595907"/>
    </source>
</evidence>
<dbReference type="InterPro" id="IPR050563">
    <property type="entry name" value="4-hydroxybenzoyl-CoA_TE"/>
</dbReference>
<evidence type="ECO:0000313" key="3">
    <source>
        <dbReference type="EMBL" id="MFC4262215.1"/>
    </source>
</evidence>
<dbReference type="GO" id="GO:0016787">
    <property type="term" value="F:hydrolase activity"/>
    <property type="evidence" value="ECO:0007669"/>
    <property type="project" value="UniProtKB-KW"/>
</dbReference>
<dbReference type="RefSeq" id="WP_379707575.1">
    <property type="nucleotide sequence ID" value="NZ_JBHSCZ010000001.1"/>
</dbReference>
<gene>
    <name evidence="3" type="ORF">ACFOWM_04970</name>
</gene>
<comment type="caution">
    <text evidence="3">The sequence shown here is derived from an EMBL/GenBank/DDBJ whole genome shotgun (WGS) entry which is preliminary data.</text>
</comment>
<dbReference type="Gene3D" id="3.10.129.10">
    <property type="entry name" value="Hotdog Thioesterase"/>
    <property type="match status" value="1"/>
</dbReference>
<evidence type="ECO:0000256" key="2">
    <source>
        <dbReference type="ARBA" id="ARBA00022801"/>
    </source>
</evidence>
<dbReference type="Pfam" id="PF13279">
    <property type="entry name" value="4HBT_2"/>
    <property type="match status" value="1"/>
</dbReference>
<sequence>MARVKIDIATPSLFSTQIPVRITDVNYGNHVGNDALVSMVHEARMQWLTFGGFSELDVKGAALIMGDLAVAYKSESFYGDILDFSISVDGITSVSFEIYYQITTVRNGITVTVAQAKTGMVCYDYTAKKVVAIPAAFKKFLSH</sequence>
<dbReference type="Proteomes" id="UP001595907">
    <property type="component" value="Unassembled WGS sequence"/>
</dbReference>
<comment type="similarity">
    <text evidence="1">Belongs to the 4-hydroxybenzoyl-CoA thioesterase family.</text>
</comment>
<dbReference type="PANTHER" id="PTHR31793">
    <property type="entry name" value="4-HYDROXYBENZOYL-COA THIOESTERASE FAMILY MEMBER"/>
    <property type="match status" value="1"/>
</dbReference>
<organism evidence="3 4">
    <name type="scientific">Ferruginibacter yonginensis</name>
    <dbReference type="NCBI Taxonomy" id="1310416"/>
    <lineage>
        <taxon>Bacteria</taxon>
        <taxon>Pseudomonadati</taxon>
        <taxon>Bacteroidota</taxon>
        <taxon>Chitinophagia</taxon>
        <taxon>Chitinophagales</taxon>
        <taxon>Chitinophagaceae</taxon>
        <taxon>Ferruginibacter</taxon>
    </lineage>
</organism>
<dbReference type="PANTHER" id="PTHR31793:SF27">
    <property type="entry name" value="NOVEL THIOESTERASE SUPERFAMILY DOMAIN AND SAPOSIN A-TYPE DOMAIN CONTAINING PROTEIN (0610012H03RIK)"/>
    <property type="match status" value="1"/>
</dbReference>